<evidence type="ECO:0000256" key="1">
    <source>
        <dbReference type="ARBA" id="ARBA00005437"/>
    </source>
</evidence>
<dbReference type="AlphaFoldDB" id="A0A4Q4SWI2"/>
<gene>
    <name evidence="2" type="ORF">DL764_008854</name>
</gene>
<proteinExistence type="inferred from homology"/>
<dbReference type="STRING" id="155417.A0A4Q4SWI2"/>
<dbReference type="SUPFAM" id="SSF54518">
    <property type="entry name" value="Tubby C-terminal domain-like"/>
    <property type="match status" value="1"/>
</dbReference>
<dbReference type="Gene3D" id="2.40.160.200">
    <property type="entry name" value="LURP1-related"/>
    <property type="match status" value="1"/>
</dbReference>
<evidence type="ECO:0000313" key="3">
    <source>
        <dbReference type="Proteomes" id="UP000293360"/>
    </source>
</evidence>
<comment type="caution">
    <text evidence="2">The sequence shown here is derived from an EMBL/GenBank/DDBJ whole genome shotgun (WGS) entry which is preliminary data.</text>
</comment>
<dbReference type="InterPro" id="IPR038595">
    <property type="entry name" value="LOR_sf"/>
</dbReference>
<accession>A0A4Q4SWI2</accession>
<dbReference type="Pfam" id="PF04525">
    <property type="entry name" value="LOR"/>
    <property type="match status" value="1"/>
</dbReference>
<dbReference type="InterPro" id="IPR007612">
    <property type="entry name" value="LOR"/>
</dbReference>
<reference evidence="2 3" key="1">
    <citation type="submission" date="2018-06" db="EMBL/GenBank/DDBJ databases">
        <title>Complete Genomes of Monosporascus.</title>
        <authorList>
            <person name="Robinson A.J."/>
            <person name="Natvig D.O."/>
        </authorList>
    </citation>
    <scope>NUCLEOTIDE SEQUENCE [LARGE SCALE GENOMIC DNA]</scope>
    <source>
        <strain evidence="2 3">CBS 110550</strain>
    </source>
</reference>
<comment type="similarity">
    <text evidence="1">Belongs to the LOR family.</text>
</comment>
<keyword evidence="3" id="KW-1185">Reference proteome</keyword>
<dbReference type="EMBL" id="QJNU01000749">
    <property type="protein sequence ID" value="RYO87542.1"/>
    <property type="molecule type" value="Genomic_DNA"/>
</dbReference>
<organism evidence="2 3">
    <name type="scientific">Monosporascus ibericus</name>
    <dbReference type="NCBI Taxonomy" id="155417"/>
    <lineage>
        <taxon>Eukaryota</taxon>
        <taxon>Fungi</taxon>
        <taxon>Dikarya</taxon>
        <taxon>Ascomycota</taxon>
        <taxon>Pezizomycotina</taxon>
        <taxon>Sordariomycetes</taxon>
        <taxon>Xylariomycetidae</taxon>
        <taxon>Xylariales</taxon>
        <taxon>Xylariales incertae sedis</taxon>
        <taxon>Monosporascus</taxon>
    </lineage>
</organism>
<sequence length="196" mass="22160">METPLLLKDFREMEIPLQTPKPQVNILTDYISEEETTFSVYCHDSTFKHVTAMDSNGQPLFHVMGTTLGTSWSWRRKVYDSSNDQRIFDFRHNSFDIKFGWVAENPTGRKLCSLKNKSQINTKQFAIDATVYTESGEDVLVLMRSTDHSALTVTISVGDTAIATIRKAEDNTAFQGKRDRSVWAVRVASGVDLSLV</sequence>
<dbReference type="InterPro" id="IPR025659">
    <property type="entry name" value="Tubby-like_C"/>
</dbReference>
<evidence type="ECO:0000313" key="2">
    <source>
        <dbReference type="EMBL" id="RYO87542.1"/>
    </source>
</evidence>
<dbReference type="OrthoDB" id="97518at2759"/>
<name>A0A4Q4SWI2_9PEZI</name>
<dbReference type="Proteomes" id="UP000293360">
    <property type="component" value="Unassembled WGS sequence"/>
</dbReference>
<protein>
    <submittedName>
        <fullName evidence="2">Uncharacterized protein</fullName>
    </submittedName>
</protein>